<dbReference type="InterPro" id="IPR036552">
    <property type="entry name" value="CBF_bsu_sf"/>
</dbReference>
<reference evidence="2" key="1">
    <citation type="submission" date="2020-02" db="EMBL/GenBank/DDBJ databases">
        <title>Streptomyces sp. ASO4wet.</title>
        <authorList>
            <person name="Risdian C."/>
            <person name="Landwehr W."/>
            <person name="Schupp P."/>
            <person name="Wink J."/>
        </authorList>
    </citation>
    <scope>NUCLEOTIDE SEQUENCE [LARGE SCALE GENOMIC DNA]</scope>
    <source>
        <strain evidence="2">ASO4wet</strain>
    </source>
</reference>
<dbReference type="RefSeq" id="WP_197352600.1">
    <property type="nucleotide sequence ID" value="NZ_CP048882.1"/>
</dbReference>
<protein>
    <submittedName>
        <fullName evidence="1">MbtH domain protein</fullName>
    </submittedName>
</protein>
<proteinExistence type="predicted"/>
<dbReference type="EMBL" id="CP048882">
    <property type="protein sequence ID" value="QPP08818.1"/>
    <property type="molecule type" value="Genomic_DNA"/>
</dbReference>
<gene>
    <name evidence="1" type="ORF">G4Z16_23105</name>
</gene>
<organism evidence="1 2">
    <name type="scientific">Streptomyces bathyalis</name>
    <dbReference type="NCBI Taxonomy" id="2710756"/>
    <lineage>
        <taxon>Bacteria</taxon>
        <taxon>Bacillati</taxon>
        <taxon>Actinomycetota</taxon>
        <taxon>Actinomycetes</taxon>
        <taxon>Kitasatosporales</taxon>
        <taxon>Streptomycetaceae</taxon>
        <taxon>Streptomyces</taxon>
    </lineage>
</organism>
<keyword evidence="2" id="KW-1185">Reference proteome</keyword>
<evidence type="ECO:0000313" key="1">
    <source>
        <dbReference type="EMBL" id="QPP08818.1"/>
    </source>
</evidence>
<sequence>MDELVERLSAEGQNVVVGGPSPSAGEFRQRITERGYVFIKFPDSRGGTDLGVRVDEDATDVSRADFANATGSVHIEGTLTLNYVKVRCVADIELSSLSGQGHLVALDEVFAE</sequence>
<evidence type="ECO:0000313" key="2">
    <source>
        <dbReference type="Proteomes" id="UP000595046"/>
    </source>
</evidence>
<dbReference type="Proteomes" id="UP000595046">
    <property type="component" value="Chromosome"/>
</dbReference>
<dbReference type="KEGG" id="sbat:G4Z16_23105"/>
<name>A0A7T1T9E9_9ACTN</name>
<dbReference type="AlphaFoldDB" id="A0A7T1T9E9"/>
<dbReference type="Gene3D" id="2.40.250.10">
    <property type="entry name" value="Core binding factor, beta subunit"/>
    <property type="match status" value="1"/>
</dbReference>
<accession>A0A7T1T9E9</accession>